<evidence type="ECO:0000259" key="12">
    <source>
        <dbReference type="Pfam" id="PF00912"/>
    </source>
</evidence>
<dbReference type="EMBL" id="MBTF01000002">
    <property type="protein sequence ID" value="OOQ61365.1"/>
    <property type="molecule type" value="Genomic_DNA"/>
</dbReference>
<dbReference type="InterPro" id="IPR001264">
    <property type="entry name" value="Glyco_trans_51"/>
</dbReference>
<proteinExistence type="predicted"/>
<dbReference type="PANTHER" id="PTHR30400:SF0">
    <property type="entry name" value="BIOSYNTHETIC PEPTIDOGLYCAN TRANSGLYCOSYLASE"/>
    <property type="match status" value="1"/>
</dbReference>
<feature type="region of interest" description="Disordered" evidence="11">
    <location>
        <begin position="719"/>
        <end position="755"/>
    </location>
</feature>
<comment type="caution">
    <text evidence="13">The sequence shown here is derived from an EMBL/GenBank/DDBJ whole genome shotgun (WGS) entry which is preliminary data.</text>
</comment>
<dbReference type="STRING" id="1792845.BC343_20540"/>
<evidence type="ECO:0000256" key="7">
    <source>
        <dbReference type="ARBA" id="ARBA00022984"/>
    </source>
</evidence>
<dbReference type="GO" id="GO:0016020">
    <property type="term" value="C:membrane"/>
    <property type="evidence" value="ECO:0007669"/>
    <property type="project" value="InterPro"/>
</dbReference>
<dbReference type="RefSeq" id="WP_078346650.1">
    <property type="nucleotide sequence ID" value="NZ_MBTF01000002.1"/>
</dbReference>
<dbReference type="InterPro" id="IPR011812">
    <property type="entry name" value="Pep_trsgly"/>
</dbReference>
<evidence type="ECO:0000256" key="8">
    <source>
        <dbReference type="ARBA" id="ARBA00022989"/>
    </source>
</evidence>
<evidence type="ECO:0000256" key="6">
    <source>
        <dbReference type="ARBA" id="ARBA00022960"/>
    </source>
</evidence>
<dbReference type="OrthoDB" id="9766909at2"/>
<dbReference type="Proteomes" id="UP000189739">
    <property type="component" value="Unassembled WGS sequence"/>
</dbReference>
<evidence type="ECO:0000256" key="9">
    <source>
        <dbReference type="ARBA" id="ARBA00023136"/>
    </source>
</evidence>
<keyword evidence="2" id="KW-0997">Cell inner membrane</keyword>
<dbReference type="Pfam" id="PF00912">
    <property type="entry name" value="Transgly"/>
    <property type="match status" value="1"/>
</dbReference>
<accession>A0A1S9PKA5</accession>
<dbReference type="AlphaFoldDB" id="A0A1S9PKA5"/>
<evidence type="ECO:0000256" key="1">
    <source>
        <dbReference type="ARBA" id="ARBA00022475"/>
    </source>
</evidence>
<protein>
    <submittedName>
        <fullName evidence="13">Penicillin-binding protein</fullName>
    </submittedName>
</protein>
<dbReference type="GO" id="GO:0009252">
    <property type="term" value="P:peptidoglycan biosynthetic process"/>
    <property type="evidence" value="ECO:0007669"/>
    <property type="project" value="UniProtKB-KW"/>
</dbReference>
<evidence type="ECO:0000256" key="4">
    <source>
        <dbReference type="ARBA" id="ARBA00022679"/>
    </source>
</evidence>
<evidence type="ECO:0000256" key="11">
    <source>
        <dbReference type="SAM" id="MobiDB-lite"/>
    </source>
</evidence>
<evidence type="ECO:0000313" key="13">
    <source>
        <dbReference type="EMBL" id="OOQ61365.1"/>
    </source>
</evidence>
<evidence type="ECO:0000256" key="3">
    <source>
        <dbReference type="ARBA" id="ARBA00022676"/>
    </source>
</evidence>
<dbReference type="GO" id="GO:0009274">
    <property type="term" value="C:peptidoglycan-based cell wall"/>
    <property type="evidence" value="ECO:0007669"/>
    <property type="project" value="InterPro"/>
</dbReference>
<evidence type="ECO:0000256" key="10">
    <source>
        <dbReference type="ARBA" id="ARBA00023316"/>
    </source>
</evidence>
<keyword evidence="9" id="KW-0472">Membrane</keyword>
<gene>
    <name evidence="13" type="ORF">BC343_20540</name>
</gene>
<keyword evidence="4" id="KW-0808">Transferase</keyword>
<dbReference type="InterPro" id="IPR036950">
    <property type="entry name" value="PBP_transglycosylase"/>
</dbReference>
<keyword evidence="14" id="KW-1185">Reference proteome</keyword>
<keyword evidence="5" id="KW-0812">Transmembrane</keyword>
<keyword evidence="1" id="KW-1003">Cell membrane</keyword>
<dbReference type="PANTHER" id="PTHR30400">
    <property type="entry name" value="MONOFUNCTIONAL BIOSYNTHETIC PEPTIDOGLYCAN TRANSGLYCOSYLASE"/>
    <property type="match status" value="1"/>
</dbReference>
<dbReference type="GO" id="GO:0016763">
    <property type="term" value="F:pentosyltransferase activity"/>
    <property type="evidence" value="ECO:0007669"/>
    <property type="project" value="InterPro"/>
</dbReference>
<organism evidence="13 14">
    <name type="scientific">Mucilaginibacter pedocola</name>
    <dbReference type="NCBI Taxonomy" id="1792845"/>
    <lineage>
        <taxon>Bacteria</taxon>
        <taxon>Pseudomonadati</taxon>
        <taxon>Bacteroidota</taxon>
        <taxon>Sphingobacteriia</taxon>
        <taxon>Sphingobacteriales</taxon>
        <taxon>Sphingobacteriaceae</taxon>
        <taxon>Mucilaginibacter</taxon>
    </lineage>
</organism>
<keyword evidence="6" id="KW-0133">Cell shape</keyword>
<evidence type="ECO:0000256" key="2">
    <source>
        <dbReference type="ARBA" id="ARBA00022519"/>
    </source>
</evidence>
<keyword evidence="7" id="KW-0573">Peptidoglycan synthesis</keyword>
<dbReference type="Gene3D" id="1.10.3810.10">
    <property type="entry name" value="Biosynthetic peptidoglycan transglycosylase-like"/>
    <property type="match status" value="1"/>
</dbReference>
<keyword evidence="3" id="KW-0328">Glycosyltransferase</keyword>
<keyword evidence="10" id="KW-0961">Cell wall biogenesis/degradation</keyword>
<reference evidence="13 14" key="1">
    <citation type="submission" date="2016-07" db="EMBL/GenBank/DDBJ databases">
        <title>Genomic analysis of zinc-resistant bacterium Mucilaginibacter pedocola TBZ30.</title>
        <authorList>
            <person name="Huang J."/>
            <person name="Tang J."/>
        </authorList>
    </citation>
    <scope>NUCLEOTIDE SEQUENCE [LARGE SCALE GENOMIC DNA]</scope>
    <source>
        <strain evidence="13 14">TBZ30</strain>
    </source>
</reference>
<keyword evidence="8" id="KW-1133">Transmembrane helix</keyword>
<evidence type="ECO:0000313" key="14">
    <source>
        <dbReference type="Proteomes" id="UP000189739"/>
    </source>
</evidence>
<sequence>MRRINPKYIRIAGIVVAVLLVFLLIGGAIAYSKREAILQSAISKAKAKAKKDYNLDVKIGSATFTGLATVAFTDISVVPFQRDSLLSVKTFSVSVKLMPLIFGNIKLGDVVLQNGHLNLTNKNGVKNFDFLFKKKKDTTQTSHKLDLAELSDNLINQVLYKIPDNLSLNNFLASATDDSTRITMLAKTAVIDDGELKSTILVNDGTASSTWHFDGIMHPSDKDIDVRLYADGKKVELPIIEKKFHVKLNFDTLDTKLTKVERNDGETQIFTSCSVRNLLVNHAGLSAKDIIVPSGAIDANIFVGSNYLALDSSSVIHLKKIKANPYFKYTLNPVKIYEAKIHTGWMNAQDVFDSFPIGLFESLEGMQVAGKLNYNLNFYMNKDDIDNLVFDSRLDNDGFRIVKFGKTDFEKLNKTFVYTPYEYGKPMAPHTIGPENPEFTPLEQISPDLRNAVMTAEDPSFYRNKGFVDEAIRKSLATDFKTKKFTRGGSTISMQLIKNAFLVRSKTLSRKIEEILIVWIIENTRLMSKNRMLEVYFNIIEWGRNIYGISEASHYYFGKSPAELTLGESIFLASIVPNPKAGLYAFQGDGSLRPGLHGYFNLIGRLMAGKGLTQRDTNAYGFYTVRLKPSLRREMPADTAAVDSLIKQGDDNNGMGVNLDVPAVEEETKRPNFFQRLFGKKDTSQAAKMEEKIKETNDMIKDRIKQEIKAMKADYEQRMDNVDTTGRTKKEVKEEKKRLKQEMKDKEKEMKSRMP</sequence>
<name>A0A1S9PKA5_9SPHI</name>
<feature type="domain" description="Glycosyl transferase family 51" evidence="12">
    <location>
        <begin position="434"/>
        <end position="580"/>
    </location>
</feature>
<evidence type="ECO:0000256" key="5">
    <source>
        <dbReference type="ARBA" id="ARBA00022692"/>
    </source>
</evidence>
<dbReference type="GO" id="GO:0008360">
    <property type="term" value="P:regulation of cell shape"/>
    <property type="evidence" value="ECO:0007669"/>
    <property type="project" value="UniProtKB-KW"/>
</dbReference>
<dbReference type="GO" id="GO:0071555">
    <property type="term" value="P:cell wall organization"/>
    <property type="evidence" value="ECO:0007669"/>
    <property type="project" value="UniProtKB-KW"/>
</dbReference>
<dbReference type="InterPro" id="IPR023346">
    <property type="entry name" value="Lysozyme-like_dom_sf"/>
</dbReference>
<dbReference type="SUPFAM" id="SSF53955">
    <property type="entry name" value="Lysozyme-like"/>
    <property type="match status" value="1"/>
</dbReference>